<organism evidence="1 2">
    <name type="scientific">Vibrio alginolyticus</name>
    <dbReference type="NCBI Taxonomy" id="663"/>
    <lineage>
        <taxon>Bacteria</taxon>
        <taxon>Pseudomonadati</taxon>
        <taxon>Pseudomonadota</taxon>
        <taxon>Gammaproteobacteria</taxon>
        <taxon>Vibrionales</taxon>
        <taxon>Vibrionaceae</taxon>
        <taxon>Vibrio</taxon>
    </lineage>
</organism>
<name>A0A7Y4EYI6_VIBAL</name>
<dbReference type="Proteomes" id="UP000532247">
    <property type="component" value="Unassembled WGS sequence"/>
</dbReference>
<protein>
    <submittedName>
        <fullName evidence="1">Uncharacterized protein</fullName>
    </submittedName>
</protein>
<reference evidence="1 2" key="1">
    <citation type="submission" date="2019-09" db="EMBL/GenBank/DDBJ databases">
        <title>Draft genome sequencing and comparative genomics of hatchery-associated Vibrios.</title>
        <authorList>
            <person name="Kehlet-Delgado H."/>
            <person name="Mueller R.S."/>
        </authorList>
    </citation>
    <scope>NUCLEOTIDE SEQUENCE [LARGE SCALE GENOMIC DNA]</scope>
    <source>
        <strain evidence="1 2">081416A</strain>
    </source>
</reference>
<comment type="caution">
    <text evidence="1">The sequence shown here is derived from an EMBL/GenBank/DDBJ whole genome shotgun (WGS) entry which is preliminary data.</text>
</comment>
<gene>
    <name evidence="1" type="ORF">F0254_06430</name>
</gene>
<evidence type="ECO:0000313" key="2">
    <source>
        <dbReference type="Proteomes" id="UP000532247"/>
    </source>
</evidence>
<proteinExistence type="predicted"/>
<sequence>MNISNKAKEFVILTKSLINLYSTLWNLNTETNGVKKNCDYLQQKISYKSRFLDIVEMKK</sequence>
<dbReference type="AlphaFoldDB" id="A0A7Y4EYI6"/>
<dbReference type="EMBL" id="VTYF01000002">
    <property type="protein sequence ID" value="NOI08503.1"/>
    <property type="molecule type" value="Genomic_DNA"/>
</dbReference>
<evidence type="ECO:0000313" key="1">
    <source>
        <dbReference type="EMBL" id="NOI08503.1"/>
    </source>
</evidence>
<accession>A0A7Y4EYI6</accession>